<sequence length="62" mass="6484">MCEGSAFHKLEGCRSSSTPPSGGESATADRTAPERPAAEEQEADMSTTLVEPVVLLAPRPRA</sequence>
<evidence type="ECO:0000256" key="1">
    <source>
        <dbReference type="SAM" id="MobiDB-lite"/>
    </source>
</evidence>
<proteinExistence type="predicted"/>
<accession>A0ABP8Z982</accession>
<comment type="caution">
    <text evidence="2">The sequence shown here is derived from an EMBL/GenBank/DDBJ whole genome shotgun (WGS) entry which is preliminary data.</text>
</comment>
<dbReference type="EMBL" id="BAABLP010000004">
    <property type="protein sequence ID" value="GAA4750224.1"/>
    <property type="molecule type" value="Genomic_DNA"/>
</dbReference>
<organism evidence="2 3">
    <name type="scientific">Amnibacterium soli</name>
    <dbReference type="NCBI Taxonomy" id="1282736"/>
    <lineage>
        <taxon>Bacteria</taxon>
        <taxon>Bacillati</taxon>
        <taxon>Actinomycetota</taxon>
        <taxon>Actinomycetes</taxon>
        <taxon>Micrococcales</taxon>
        <taxon>Microbacteriaceae</taxon>
        <taxon>Amnibacterium</taxon>
    </lineage>
</organism>
<protein>
    <submittedName>
        <fullName evidence="2">Uncharacterized protein</fullName>
    </submittedName>
</protein>
<feature type="compositionally biased region" description="Basic and acidic residues" evidence="1">
    <location>
        <begin position="1"/>
        <end position="12"/>
    </location>
</feature>
<evidence type="ECO:0000313" key="2">
    <source>
        <dbReference type="EMBL" id="GAA4750224.1"/>
    </source>
</evidence>
<evidence type="ECO:0000313" key="3">
    <source>
        <dbReference type="Proteomes" id="UP001500121"/>
    </source>
</evidence>
<feature type="region of interest" description="Disordered" evidence="1">
    <location>
        <begin position="1"/>
        <end position="62"/>
    </location>
</feature>
<dbReference type="Proteomes" id="UP001500121">
    <property type="component" value="Unassembled WGS sequence"/>
</dbReference>
<gene>
    <name evidence="2" type="ORF">GCM10025783_23410</name>
</gene>
<keyword evidence="3" id="KW-1185">Reference proteome</keyword>
<name>A0ABP8Z982_9MICO</name>
<reference evidence="3" key="1">
    <citation type="journal article" date="2019" name="Int. J. Syst. Evol. Microbiol.">
        <title>The Global Catalogue of Microorganisms (GCM) 10K type strain sequencing project: providing services to taxonomists for standard genome sequencing and annotation.</title>
        <authorList>
            <consortium name="The Broad Institute Genomics Platform"/>
            <consortium name="The Broad Institute Genome Sequencing Center for Infectious Disease"/>
            <person name="Wu L."/>
            <person name="Ma J."/>
        </authorList>
    </citation>
    <scope>NUCLEOTIDE SEQUENCE [LARGE SCALE GENOMIC DNA]</scope>
    <source>
        <strain evidence="3">JCM 19015</strain>
    </source>
</reference>